<dbReference type="Gene3D" id="3.90.1480.20">
    <property type="entry name" value="Glycosyl transferase family 29"/>
    <property type="match status" value="1"/>
</dbReference>
<evidence type="ECO:0000256" key="2">
    <source>
        <dbReference type="ARBA" id="ARBA00006003"/>
    </source>
</evidence>
<feature type="transmembrane region" description="Helical" evidence="15">
    <location>
        <begin position="42"/>
        <end position="63"/>
    </location>
</feature>
<evidence type="ECO:0000256" key="8">
    <source>
        <dbReference type="ARBA" id="ARBA00022989"/>
    </source>
</evidence>
<keyword evidence="7" id="KW-0730">Sialic acid</keyword>
<evidence type="ECO:0000256" key="11">
    <source>
        <dbReference type="ARBA" id="ARBA00023136"/>
    </source>
</evidence>
<evidence type="ECO:0000256" key="10">
    <source>
        <dbReference type="ARBA" id="ARBA00023098"/>
    </source>
</evidence>
<evidence type="ECO:0000256" key="15">
    <source>
        <dbReference type="SAM" id="Phobius"/>
    </source>
</evidence>
<keyword evidence="8 15" id="KW-1133">Transmembrane helix</keyword>
<comment type="similarity">
    <text evidence="2">Belongs to the glycosyltransferase 29 family.</text>
</comment>
<dbReference type="RefSeq" id="XP_006822286.1">
    <property type="nucleotide sequence ID" value="XM_006822223.1"/>
</dbReference>
<comment type="catalytic activity">
    <reaction evidence="14">
        <text>a ganglioside GM1b (d18:1(4E)) + CMP-N-acetyl-beta-neuraminate = a ganglioside GD1alpha (d18:1(4E)) + CMP + H(+)</text>
        <dbReference type="Rhea" id="RHEA:41968"/>
        <dbReference type="ChEBI" id="CHEBI:15378"/>
        <dbReference type="ChEBI" id="CHEBI:57812"/>
        <dbReference type="ChEBI" id="CHEBI:60377"/>
        <dbReference type="ChEBI" id="CHEBI:78568"/>
        <dbReference type="ChEBI" id="CHEBI:78569"/>
    </reaction>
    <physiologicalReaction direction="left-to-right" evidence="14">
        <dbReference type="Rhea" id="RHEA:41969"/>
    </physiologicalReaction>
</comment>
<dbReference type="InterPro" id="IPR001675">
    <property type="entry name" value="Glyco_trans_29"/>
</dbReference>
<reference evidence="17" key="1">
    <citation type="submission" date="2025-08" db="UniProtKB">
        <authorList>
            <consortium name="RefSeq"/>
        </authorList>
    </citation>
    <scope>IDENTIFICATION</scope>
    <source>
        <tissue evidence="17">Testes</tissue>
    </source>
</reference>
<name>A0ABM0MQJ5_SACKO</name>
<evidence type="ECO:0000256" key="3">
    <source>
        <dbReference type="ARBA" id="ARBA00022676"/>
    </source>
</evidence>
<evidence type="ECO:0000256" key="6">
    <source>
        <dbReference type="ARBA" id="ARBA00022968"/>
    </source>
</evidence>
<evidence type="ECO:0000256" key="4">
    <source>
        <dbReference type="ARBA" id="ARBA00022679"/>
    </source>
</evidence>
<comment type="subcellular location">
    <subcellularLocation>
        <location evidence="1">Golgi apparatus membrane</location>
        <topology evidence="1">Single-pass type II membrane protein</topology>
    </subcellularLocation>
</comment>
<gene>
    <name evidence="17" type="primary">LOC102809349</name>
</gene>
<evidence type="ECO:0000256" key="5">
    <source>
        <dbReference type="ARBA" id="ARBA00022692"/>
    </source>
</evidence>
<evidence type="ECO:0000256" key="14">
    <source>
        <dbReference type="ARBA" id="ARBA00043744"/>
    </source>
</evidence>
<keyword evidence="3" id="KW-0328">Glycosyltransferase</keyword>
<keyword evidence="9" id="KW-0333">Golgi apparatus</keyword>
<organism evidence="16 17">
    <name type="scientific">Saccoglossus kowalevskii</name>
    <name type="common">Acorn worm</name>
    <dbReference type="NCBI Taxonomy" id="10224"/>
    <lineage>
        <taxon>Eukaryota</taxon>
        <taxon>Metazoa</taxon>
        <taxon>Hemichordata</taxon>
        <taxon>Enteropneusta</taxon>
        <taxon>Harrimaniidae</taxon>
        <taxon>Saccoglossus</taxon>
    </lineage>
</organism>
<evidence type="ECO:0000256" key="13">
    <source>
        <dbReference type="ARBA" id="ARBA00023180"/>
    </source>
</evidence>
<accession>A0ABM0MQJ5</accession>
<keyword evidence="10" id="KW-0443">Lipid metabolism</keyword>
<dbReference type="Proteomes" id="UP000694865">
    <property type="component" value="Unplaced"/>
</dbReference>
<keyword evidence="5 15" id="KW-0812">Transmembrane</keyword>
<evidence type="ECO:0000256" key="9">
    <source>
        <dbReference type="ARBA" id="ARBA00023034"/>
    </source>
</evidence>
<dbReference type="PANTHER" id="PTHR45906:SF1">
    <property type="entry name" value="ALPHA-N-ACETYL-NEURAMINYL-2,3-BETA-GALACTOSYL-1, 3-N-ACETYL-GALACTOSAMINIDE ALPHA-2,6-SIALYLTRANSFERASE-LIKE"/>
    <property type="match status" value="1"/>
</dbReference>
<dbReference type="PANTHER" id="PTHR45906">
    <property type="entry name" value="ALPHA-N-ACETYL-NEURAMINYL-2,3-BETA-GALACTOSYL-1, 3-N-ACETYL-GALACTOSAMINIDE ALPHA-2,6-SIALYLTRANSFERASE-LIKE"/>
    <property type="match status" value="1"/>
</dbReference>
<keyword evidence="16" id="KW-1185">Reference proteome</keyword>
<feature type="transmembrane region" description="Helical" evidence="15">
    <location>
        <begin position="12"/>
        <end position="36"/>
    </location>
</feature>
<keyword evidence="11 15" id="KW-0472">Membrane</keyword>
<dbReference type="InterPro" id="IPR038578">
    <property type="entry name" value="GT29-like_sf"/>
</dbReference>
<dbReference type="Pfam" id="PF00777">
    <property type="entry name" value="Glyco_transf_29"/>
    <property type="match status" value="1"/>
</dbReference>
<sequence>MLFNISCKMATVRVFCAGFVLCQVAITFAIYLYVFMGSNDGQHIYGSTSIVASGLSTGVSGAITGKVRRNHTIGAPLIDFIVQEADTPHHGNVSNNIDLFKGTLQEDPWGYVSVERNKTLDFHCNACAVITASGHLLGKAAGAEIDSFQCVIRMNDHPTEKFSADVGKKTTARIISHASIKNQIRAQSNNLFQGVSKPNFNIFWGKGPALHIDIIRKLQSTYPLVKMYVTNVTQYEFGENVFRRETGLD</sequence>
<proteinExistence type="inferred from homology"/>
<dbReference type="GeneID" id="102809349"/>
<evidence type="ECO:0000313" key="16">
    <source>
        <dbReference type="Proteomes" id="UP000694865"/>
    </source>
</evidence>
<evidence type="ECO:0000256" key="1">
    <source>
        <dbReference type="ARBA" id="ARBA00004323"/>
    </source>
</evidence>
<evidence type="ECO:0000256" key="12">
    <source>
        <dbReference type="ARBA" id="ARBA00023157"/>
    </source>
</evidence>
<keyword evidence="4" id="KW-0808">Transferase</keyword>
<protein>
    <submittedName>
        <fullName evidence="17">Alpha-N-acetylgalactosaminide alpha-2,6-sialyltransferase 6-like</fullName>
    </submittedName>
</protein>
<feature type="non-terminal residue" evidence="17">
    <location>
        <position position="249"/>
    </location>
</feature>
<evidence type="ECO:0000313" key="17">
    <source>
        <dbReference type="RefSeq" id="XP_006822286.1"/>
    </source>
</evidence>
<keyword evidence="6" id="KW-0735">Signal-anchor</keyword>
<evidence type="ECO:0000256" key="7">
    <source>
        <dbReference type="ARBA" id="ARBA00022981"/>
    </source>
</evidence>
<keyword evidence="13" id="KW-0325">Glycoprotein</keyword>
<keyword evidence="12" id="KW-1015">Disulfide bond</keyword>